<evidence type="ECO:0000256" key="5">
    <source>
        <dbReference type="ARBA" id="ARBA00023163"/>
    </source>
</evidence>
<dbReference type="Gene3D" id="3.40.50.300">
    <property type="entry name" value="P-loop containing nucleotide triphosphate hydrolases"/>
    <property type="match status" value="1"/>
</dbReference>
<comment type="caution">
    <text evidence="8">The sequence shown here is derived from an EMBL/GenBank/DDBJ whole genome shotgun (WGS) entry which is preliminary data.</text>
</comment>
<dbReference type="InterPro" id="IPR025943">
    <property type="entry name" value="Sigma_54_int_dom_ATP-bd_2"/>
</dbReference>
<dbReference type="EMBL" id="SRSC01000002">
    <property type="protein sequence ID" value="TGU72317.1"/>
    <property type="molecule type" value="Genomic_DNA"/>
</dbReference>
<organism evidence="8 9">
    <name type="scientific">Geomonas terrae</name>
    <dbReference type="NCBI Taxonomy" id="2562681"/>
    <lineage>
        <taxon>Bacteria</taxon>
        <taxon>Pseudomonadati</taxon>
        <taxon>Thermodesulfobacteriota</taxon>
        <taxon>Desulfuromonadia</taxon>
        <taxon>Geobacterales</taxon>
        <taxon>Geobacteraceae</taxon>
        <taxon>Geomonas</taxon>
    </lineage>
</organism>
<dbReference type="PANTHER" id="PTHR32071">
    <property type="entry name" value="TRANSCRIPTIONAL REGULATORY PROTEIN"/>
    <property type="match status" value="1"/>
</dbReference>
<dbReference type="InterPro" id="IPR002197">
    <property type="entry name" value="HTH_Fis"/>
</dbReference>
<dbReference type="Gene3D" id="1.10.10.60">
    <property type="entry name" value="Homeodomain-like"/>
    <property type="match status" value="1"/>
</dbReference>
<evidence type="ECO:0000256" key="4">
    <source>
        <dbReference type="ARBA" id="ARBA00023125"/>
    </source>
</evidence>
<keyword evidence="4" id="KW-0238">DNA-binding</keyword>
<keyword evidence="5" id="KW-0804">Transcription</keyword>
<evidence type="ECO:0000256" key="6">
    <source>
        <dbReference type="SAM" id="MobiDB-lite"/>
    </source>
</evidence>
<dbReference type="Pfam" id="PF02954">
    <property type="entry name" value="HTH_8"/>
    <property type="match status" value="1"/>
</dbReference>
<dbReference type="AlphaFoldDB" id="A0A4S1CFN7"/>
<dbReference type="InterPro" id="IPR058031">
    <property type="entry name" value="AAA_lid_NorR"/>
</dbReference>
<keyword evidence="2" id="KW-0067">ATP-binding</keyword>
<dbReference type="Proteomes" id="UP000306416">
    <property type="component" value="Unassembled WGS sequence"/>
</dbReference>
<protein>
    <submittedName>
        <fullName evidence="8">AAA family ATPase</fullName>
    </submittedName>
</protein>
<dbReference type="RefSeq" id="WP_135869799.1">
    <property type="nucleotide sequence ID" value="NZ_SRSC01000002.1"/>
</dbReference>
<keyword evidence="9" id="KW-1185">Reference proteome</keyword>
<dbReference type="PRINTS" id="PR01590">
    <property type="entry name" value="HTHFIS"/>
</dbReference>
<feature type="region of interest" description="Disordered" evidence="6">
    <location>
        <begin position="431"/>
        <end position="453"/>
    </location>
</feature>
<dbReference type="SUPFAM" id="SSF46689">
    <property type="entry name" value="Homeodomain-like"/>
    <property type="match status" value="1"/>
</dbReference>
<dbReference type="GO" id="GO:0006355">
    <property type="term" value="P:regulation of DNA-templated transcription"/>
    <property type="evidence" value="ECO:0007669"/>
    <property type="project" value="InterPro"/>
</dbReference>
<name>A0A4S1CFN7_9BACT</name>
<dbReference type="CDD" id="cd00009">
    <property type="entry name" value="AAA"/>
    <property type="match status" value="1"/>
</dbReference>
<evidence type="ECO:0000256" key="2">
    <source>
        <dbReference type="ARBA" id="ARBA00022840"/>
    </source>
</evidence>
<dbReference type="PROSITE" id="PS50045">
    <property type="entry name" value="SIGMA54_INTERACT_4"/>
    <property type="match status" value="1"/>
</dbReference>
<dbReference type="GO" id="GO:0043565">
    <property type="term" value="F:sequence-specific DNA binding"/>
    <property type="evidence" value="ECO:0007669"/>
    <property type="project" value="InterPro"/>
</dbReference>
<evidence type="ECO:0000313" key="8">
    <source>
        <dbReference type="EMBL" id="TGU72317.1"/>
    </source>
</evidence>
<dbReference type="SMART" id="SM00382">
    <property type="entry name" value="AAA"/>
    <property type="match status" value="1"/>
</dbReference>
<reference evidence="8 9" key="1">
    <citation type="submission" date="2019-04" db="EMBL/GenBank/DDBJ databases">
        <title>Geobacter oryzae sp. nov., ferric-reducing bacteria isolated from paddy soil.</title>
        <authorList>
            <person name="Xu Z."/>
            <person name="Masuda Y."/>
            <person name="Itoh H."/>
            <person name="Senoo K."/>
        </authorList>
    </citation>
    <scope>NUCLEOTIDE SEQUENCE [LARGE SCALE GENOMIC DNA]</scope>
    <source>
        <strain evidence="8 9">Red111</strain>
    </source>
</reference>
<evidence type="ECO:0000256" key="3">
    <source>
        <dbReference type="ARBA" id="ARBA00023015"/>
    </source>
</evidence>
<dbReference type="PROSITE" id="PS00676">
    <property type="entry name" value="SIGMA54_INTERACT_2"/>
    <property type="match status" value="1"/>
</dbReference>
<proteinExistence type="predicted"/>
<dbReference type="InterPro" id="IPR003593">
    <property type="entry name" value="AAA+_ATPase"/>
</dbReference>
<sequence>MGRLDVRVRTNLDSVVQYISRDERHCETVTIKELSLSGALVSGLTTQLPELFAIRPVLPGAGEVELRARLVRRSENGAAIRIFYSDKKTMQALWGHIKGRLAPSDDCPYCGHPDDSREGSCDRCNLYLNFGKDSYLERHIENTFAQRLNIRLNRLNLEHIDKIIDFVDSKLLKIKHRSPDSEFIGTSEGMLAVFAMIRKVAPTEMSVLLLGESGTGKELTAKALHELSARREGPFVAVNCAAIPETLLEAELFGYEKGAFTGAYATKKGRFEAADGGTLFLDEIGDIPATLQAKLLRFLEDRLIERVGGSGSRKIDIRIVAATNRNLQKAMVEGGFRADLYYRLNSFTIKLPPLRERGEDKVRLARHFLERFAAAENRRIDFSAASVEAIRQHRWPGNVRELENKVRRGFLMASDGLIEPACMELEEDFHSAAAHPSPDPQPGPPRAESRRESVVRALEQNDYVVARAARQLQISRPSMYALIKKYGIKKDDAK</sequence>
<keyword evidence="1" id="KW-0547">Nucleotide-binding</keyword>
<dbReference type="InterPro" id="IPR025944">
    <property type="entry name" value="Sigma_54_int_dom_CS"/>
</dbReference>
<dbReference type="Pfam" id="PF00158">
    <property type="entry name" value="Sigma54_activat"/>
    <property type="match status" value="1"/>
</dbReference>
<keyword evidence="3" id="KW-0805">Transcription regulation</keyword>
<dbReference type="Gene3D" id="1.10.8.60">
    <property type="match status" value="1"/>
</dbReference>
<dbReference type="InterPro" id="IPR027417">
    <property type="entry name" value="P-loop_NTPase"/>
</dbReference>
<dbReference type="InterPro" id="IPR009057">
    <property type="entry name" value="Homeodomain-like_sf"/>
</dbReference>
<dbReference type="Pfam" id="PF25601">
    <property type="entry name" value="AAA_lid_14"/>
    <property type="match status" value="1"/>
</dbReference>
<dbReference type="PROSITE" id="PS00688">
    <property type="entry name" value="SIGMA54_INTERACT_3"/>
    <property type="match status" value="1"/>
</dbReference>
<evidence type="ECO:0000313" key="9">
    <source>
        <dbReference type="Proteomes" id="UP000306416"/>
    </source>
</evidence>
<accession>A0A4S1CFN7</accession>
<dbReference type="InterPro" id="IPR002078">
    <property type="entry name" value="Sigma_54_int"/>
</dbReference>
<gene>
    <name evidence="8" type="ORF">E4633_08365</name>
</gene>
<evidence type="ECO:0000256" key="1">
    <source>
        <dbReference type="ARBA" id="ARBA00022741"/>
    </source>
</evidence>
<dbReference type="GO" id="GO:0005524">
    <property type="term" value="F:ATP binding"/>
    <property type="evidence" value="ECO:0007669"/>
    <property type="project" value="UniProtKB-KW"/>
</dbReference>
<dbReference type="PANTHER" id="PTHR32071:SF113">
    <property type="entry name" value="ALGINATE BIOSYNTHESIS TRANSCRIPTIONAL REGULATORY PROTEIN ALGB"/>
    <property type="match status" value="1"/>
</dbReference>
<feature type="domain" description="Sigma-54 factor interaction" evidence="7">
    <location>
        <begin position="183"/>
        <end position="411"/>
    </location>
</feature>
<evidence type="ECO:0000259" key="7">
    <source>
        <dbReference type="PROSITE" id="PS50045"/>
    </source>
</evidence>
<dbReference type="SUPFAM" id="SSF52540">
    <property type="entry name" value="P-loop containing nucleoside triphosphate hydrolases"/>
    <property type="match status" value="1"/>
</dbReference>
<dbReference type="FunFam" id="3.40.50.300:FF:000006">
    <property type="entry name" value="DNA-binding transcriptional regulator NtrC"/>
    <property type="match status" value="1"/>
</dbReference>